<protein>
    <recommendedName>
        <fullName evidence="3">Polyketide cyclase / dehydrase and lipid transport</fullName>
    </recommendedName>
</protein>
<gene>
    <name evidence="1" type="ORF">SAMN05661093_00122</name>
</gene>
<evidence type="ECO:0000313" key="1">
    <source>
        <dbReference type="EMBL" id="SMC48393.1"/>
    </source>
</evidence>
<proteinExistence type="predicted"/>
<dbReference type="SUPFAM" id="SSF55961">
    <property type="entry name" value="Bet v1-like"/>
    <property type="match status" value="1"/>
</dbReference>
<reference evidence="1 2" key="1">
    <citation type="submission" date="2017-04" db="EMBL/GenBank/DDBJ databases">
        <authorList>
            <person name="Afonso C.L."/>
            <person name="Miller P.J."/>
            <person name="Scott M.A."/>
            <person name="Spackman E."/>
            <person name="Goraichik I."/>
            <person name="Dimitrov K.M."/>
            <person name="Suarez D.L."/>
            <person name="Swayne D.E."/>
        </authorList>
    </citation>
    <scope>NUCLEOTIDE SEQUENCE [LARGE SCALE GENOMIC DNA]</scope>
    <source>
        <strain evidence="1 2">DSM 43828</strain>
    </source>
</reference>
<dbReference type="RefSeq" id="WP_160096212.1">
    <property type="nucleotide sequence ID" value="NZ_FWXV01000001.1"/>
</dbReference>
<evidence type="ECO:0008006" key="3">
    <source>
        <dbReference type="Google" id="ProtNLM"/>
    </source>
</evidence>
<evidence type="ECO:0000313" key="2">
    <source>
        <dbReference type="Proteomes" id="UP000192674"/>
    </source>
</evidence>
<dbReference type="OrthoDB" id="5244508at2"/>
<dbReference type="EMBL" id="FWXV01000001">
    <property type="protein sequence ID" value="SMC48393.1"/>
    <property type="molecule type" value="Genomic_DNA"/>
</dbReference>
<dbReference type="AlphaFoldDB" id="A0A1Y5WSB6"/>
<dbReference type="Proteomes" id="UP000192674">
    <property type="component" value="Unassembled WGS sequence"/>
</dbReference>
<accession>A0A1Y5WSB6</accession>
<sequence>MFICHRTREVHAGVQRVFEYLADIHNLPEYFGQIPVTKGWFCVDASERCVRWGSQTSPYSGVLAVRRDQGSTIVDIEVHTEEAVDEKFCRTLDDTLEHIADRVEVRSLRAAS</sequence>
<organism evidence="1 2">
    <name type="scientific">Kibdelosporangium aridum</name>
    <dbReference type="NCBI Taxonomy" id="2030"/>
    <lineage>
        <taxon>Bacteria</taxon>
        <taxon>Bacillati</taxon>
        <taxon>Actinomycetota</taxon>
        <taxon>Actinomycetes</taxon>
        <taxon>Pseudonocardiales</taxon>
        <taxon>Pseudonocardiaceae</taxon>
        <taxon>Kibdelosporangium</taxon>
    </lineage>
</organism>
<name>A0A1Y5WSB6_KIBAR</name>
<keyword evidence="2" id="KW-1185">Reference proteome</keyword>